<dbReference type="OrthoDB" id="1716531at2759"/>
<feature type="transmembrane region" description="Helical" evidence="7">
    <location>
        <begin position="7"/>
        <end position="25"/>
    </location>
</feature>
<sequence length="179" mass="19807">VPPFTRTVVLGVLATTLPVILQLVSPYSVAFVPHRVAQNWELQRLVLPFLFGGGGIQLVFSLIMLYRSLKELEEGHFAMRLADMTWAFILICAGIIGLNTPLENPWLYSAFQLAVVHLWAQVNSMNQVNLYGILTLPAPYFPFAMLGMDLLQGGPGAVLRSFTGMVAAHAYYFIAVVRP</sequence>
<evidence type="ECO:0000256" key="7">
    <source>
        <dbReference type="RuleBase" id="RU363059"/>
    </source>
</evidence>
<evidence type="ECO:0000313" key="9">
    <source>
        <dbReference type="Proteomes" id="UP000053890"/>
    </source>
</evidence>
<accession>A0A194S3D8</accession>
<evidence type="ECO:0000256" key="3">
    <source>
        <dbReference type="ARBA" id="ARBA00022692"/>
    </source>
</evidence>
<evidence type="ECO:0000256" key="4">
    <source>
        <dbReference type="ARBA" id="ARBA00022824"/>
    </source>
</evidence>
<keyword evidence="9" id="KW-1185">Reference proteome</keyword>
<comment type="similarity">
    <text evidence="2 7">Belongs to the derlin family.</text>
</comment>
<feature type="transmembrane region" description="Helical" evidence="7">
    <location>
        <begin position="77"/>
        <end position="99"/>
    </location>
</feature>
<dbReference type="GO" id="GO:0006950">
    <property type="term" value="P:response to stress"/>
    <property type="evidence" value="ECO:0007669"/>
    <property type="project" value="UniProtKB-ARBA"/>
</dbReference>
<feature type="transmembrane region" description="Helical" evidence="7">
    <location>
        <begin position="45"/>
        <end position="65"/>
    </location>
</feature>
<dbReference type="RefSeq" id="XP_018271088.1">
    <property type="nucleotide sequence ID" value="XM_018418841.1"/>
</dbReference>
<evidence type="ECO:0000313" key="8">
    <source>
        <dbReference type="EMBL" id="KPV75039.1"/>
    </source>
</evidence>
<proteinExistence type="inferred from homology"/>
<dbReference type="EMBL" id="KQ474079">
    <property type="protein sequence ID" value="KPV75039.1"/>
    <property type="molecule type" value="Genomic_DNA"/>
</dbReference>
<name>A0A194S3D8_RHOGW</name>
<dbReference type="STRING" id="578459.A0A194S3D8"/>
<protein>
    <recommendedName>
        <fullName evidence="7">Derlin</fullName>
    </recommendedName>
</protein>
<feature type="non-terminal residue" evidence="8">
    <location>
        <position position="1"/>
    </location>
</feature>
<feature type="non-terminal residue" evidence="8">
    <location>
        <position position="179"/>
    </location>
</feature>
<dbReference type="AlphaFoldDB" id="A0A194S3D8"/>
<dbReference type="SUPFAM" id="SSF144091">
    <property type="entry name" value="Rhomboid-like"/>
    <property type="match status" value="1"/>
</dbReference>
<keyword evidence="3 7" id="KW-0812">Transmembrane</keyword>
<dbReference type="GO" id="GO:0005789">
    <property type="term" value="C:endoplasmic reticulum membrane"/>
    <property type="evidence" value="ECO:0007669"/>
    <property type="project" value="UniProtKB-SubCell"/>
</dbReference>
<dbReference type="InterPro" id="IPR007599">
    <property type="entry name" value="DER1"/>
</dbReference>
<organism evidence="8 9">
    <name type="scientific">Rhodotorula graminis (strain WP1)</name>
    <dbReference type="NCBI Taxonomy" id="578459"/>
    <lineage>
        <taxon>Eukaryota</taxon>
        <taxon>Fungi</taxon>
        <taxon>Dikarya</taxon>
        <taxon>Basidiomycota</taxon>
        <taxon>Pucciniomycotina</taxon>
        <taxon>Microbotryomycetes</taxon>
        <taxon>Sporidiobolales</taxon>
        <taxon>Sporidiobolaceae</taxon>
        <taxon>Rhodotorula</taxon>
    </lineage>
</organism>
<keyword evidence="4 7" id="KW-0256">Endoplasmic reticulum</keyword>
<evidence type="ECO:0000256" key="2">
    <source>
        <dbReference type="ARBA" id="ARBA00008917"/>
    </source>
</evidence>
<dbReference type="Proteomes" id="UP000053890">
    <property type="component" value="Unassembled WGS sequence"/>
</dbReference>
<feature type="transmembrane region" description="Helical" evidence="7">
    <location>
        <begin position="129"/>
        <end position="151"/>
    </location>
</feature>
<dbReference type="GeneID" id="28979288"/>
<comment type="function">
    <text evidence="7">May be involved in the degradation of misfolded endoplasmic reticulum (ER) luminal proteins.</text>
</comment>
<reference evidence="8 9" key="1">
    <citation type="journal article" date="2015" name="Front. Microbiol.">
        <title>Genome sequence of the plant growth promoting endophytic yeast Rhodotorula graminis WP1.</title>
        <authorList>
            <person name="Firrincieli A."/>
            <person name="Otillar R."/>
            <person name="Salamov A."/>
            <person name="Schmutz J."/>
            <person name="Khan Z."/>
            <person name="Redman R.S."/>
            <person name="Fleck N.D."/>
            <person name="Lindquist E."/>
            <person name="Grigoriev I.V."/>
            <person name="Doty S.L."/>
        </authorList>
    </citation>
    <scope>NUCLEOTIDE SEQUENCE [LARGE SCALE GENOMIC DNA]</scope>
    <source>
        <strain evidence="8 9">WP1</strain>
    </source>
</reference>
<evidence type="ECO:0000256" key="1">
    <source>
        <dbReference type="ARBA" id="ARBA00004477"/>
    </source>
</evidence>
<keyword evidence="5 7" id="KW-1133">Transmembrane helix</keyword>
<gene>
    <name evidence="8" type="ORF">RHOBADRAFT_6599</name>
</gene>
<evidence type="ECO:0000256" key="6">
    <source>
        <dbReference type="ARBA" id="ARBA00023136"/>
    </source>
</evidence>
<evidence type="ECO:0000256" key="5">
    <source>
        <dbReference type="ARBA" id="ARBA00022989"/>
    </source>
</evidence>
<feature type="transmembrane region" description="Helical" evidence="7">
    <location>
        <begin position="157"/>
        <end position="177"/>
    </location>
</feature>
<dbReference type="OMA" id="LWRCVTS"/>
<dbReference type="PANTHER" id="PTHR11009">
    <property type="entry name" value="DER1-LIKE PROTEIN, DERLIN"/>
    <property type="match status" value="1"/>
</dbReference>
<dbReference type="InterPro" id="IPR035952">
    <property type="entry name" value="Rhomboid-like_sf"/>
</dbReference>
<dbReference type="Pfam" id="PF04511">
    <property type="entry name" value="DER1"/>
    <property type="match status" value="1"/>
</dbReference>
<keyword evidence="6 7" id="KW-0472">Membrane</keyword>
<comment type="subcellular location">
    <subcellularLocation>
        <location evidence="1 7">Endoplasmic reticulum membrane</location>
        <topology evidence="1 7">Multi-pass membrane protein</topology>
    </subcellularLocation>
</comment>